<feature type="non-terminal residue" evidence="13">
    <location>
        <position position="907"/>
    </location>
</feature>
<feature type="compositionally biased region" description="Basic and acidic residues" evidence="11">
    <location>
        <begin position="375"/>
        <end position="401"/>
    </location>
</feature>
<feature type="region of interest" description="Disordered" evidence="11">
    <location>
        <begin position="1"/>
        <end position="71"/>
    </location>
</feature>
<sequence>MPRKRRNPSGEEMAVSRRTRQRTNTNKNTNQSVVISDSENEEGDRGLVQRQDGRLREREKIKRHSPEMTEEQMLDLAVRMSEQEASQTREEEEALRKAIEESLCENRVSHKADQSRPAGVQQNLGNKGKEKTHSTEPDASLLGDSQRESILGKVNPRERSPILVLEKLSQDVVGSCQELGFIECSQDCPLTVTPLSAKRTSEGNQLKRKFRRTDPVGSSRADGGEGSSANLCSGKRRGQQGSTTPQELETCQHPADTPHWPPEKEKRTCRKTEQNRSPLRMEEDASLKVITLDDFQDSESLLSSSNGPQCLQSGEQSPVLMMGSQDMVGNCQEMSSLTCSLTCSQSLLTFSPLKNPLPSMNQDSPYPKSPTFPKKKNEENRLSRTFSRRDTVHPNRADRGESSSANLASSDGRVKQGSTPPQEPETSQHCSAAYSENSNTPLSCPSTQVDIEGAGSMSRGEGAVHYYWGVPFCPQGLNPDDYTKVILCQLEVYEKSLKQAQRGLLRKAEWGEPVLTASHETLSSRRTSLSRLGKGAGNSRSFQGIQSPRHSEQEEGEEKSSQHDKEGRERREEEEQQEEETSNSQQQAASSAMIRAEGTTETWLNLRRRRGLRERSPREPEEQQEQRVEEEEEEMDLDICPESQLSEESSQPLLKDTPAGTQCLEDVVEKPGSAPVLQRGQRVECPICMQSFPKNRIEMHAAYCDGTRESEEVEEETASQVMSLRRSIRKAGSSDAAEPSTSCSDRSAQKEKCYICQDWISIKEYQSHVDNCISRGRNWKSKKLLAALEHSERKDSGNAEVGTSDSFINHREDGGLVSCLDDEEQEPGSGGDEPACPFQLSDSPIRSFVPISQATDCLVDFKKQLTGPTEGHKRKNFITKIGKILTPRSHAFLQVNDEATRDEDRSK</sequence>
<evidence type="ECO:0000313" key="14">
    <source>
        <dbReference type="Proteomes" id="UP001166093"/>
    </source>
</evidence>
<dbReference type="EMBL" id="JAAWVQ010102767">
    <property type="protein sequence ID" value="MBN3280889.1"/>
    <property type="molecule type" value="Genomic_DNA"/>
</dbReference>
<dbReference type="InterPro" id="IPR003903">
    <property type="entry name" value="UIM_dom"/>
</dbReference>
<dbReference type="PANTHER" id="PTHR15932">
    <property type="entry name" value="UBIQUITIN INTERACTION MOTIF-CONTAINING PROTEIN 1"/>
    <property type="match status" value="1"/>
</dbReference>
<organism evidence="13 14">
    <name type="scientific">Polyodon spathula</name>
    <name type="common">North American paddlefish</name>
    <name type="synonym">Squalus spathula</name>
    <dbReference type="NCBI Taxonomy" id="7913"/>
    <lineage>
        <taxon>Eukaryota</taxon>
        <taxon>Metazoa</taxon>
        <taxon>Chordata</taxon>
        <taxon>Craniata</taxon>
        <taxon>Vertebrata</taxon>
        <taxon>Euteleostomi</taxon>
        <taxon>Actinopterygii</taxon>
        <taxon>Chondrostei</taxon>
        <taxon>Acipenseriformes</taxon>
        <taxon>Polyodontidae</taxon>
        <taxon>Polyodon</taxon>
    </lineage>
</organism>
<evidence type="ECO:0000256" key="9">
    <source>
        <dbReference type="ARBA" id="ARBA00029973"/>
    </source>
</evidence>
<dbReference type="CDD" id="cd20912">
    <property type="entry name" value="AIR_RAP80-like"/>
    <property type="match status" value="1"/>
</dbReference>
<feature type="compositionally biased region" description="Low complexity" evidence="11">
    <location>
        <begin position="22"/>
        <end position="31"/>
    </location>
</feature>
<evidence type="ECO:0000313" key="13">
    <source>
        <dbReference type="EMBL" id="MBN3280889.1"/>
    </source>
</evidence>
<dbReference type="SMART" id="SM00726">
    <property type="entry name" value="UIM"/>
    <property type="match status" value="2"/>
</dbReference>
<gene>
    <name evidence="13" type="primary">Uimc1</name>
    <name evidence="13" type="ORF">GTO93_0004140</name>
</gene>
<evidence type="ECO:0000256" key="5">
    <source>
        <dbReference type="ARBA" id="ARBA00022763"/>
    </source>
</evidence>
<feature type="compositionally biased region" description="Basic and acidic residues" evidence="11">
    <location>
        <begin position="127"/>
        <end position="136"/>
    </location>
</feature>
<feature type="compositionally biased region" description="Polar residues" evidence="11">
    <location>
        <begin position="416"/>
        <end position="443"/>
    </location>
</feature>
<comment type="similarity">
    <text evidence="2">Belongs to the RAP80 family.</text>
</comment>
<feature type="compositionally biased region" description="Low complexity" evidence="11">
    <location>
        <begin position="641"/>
        <end position="654"/>
    </location>
</feature>
<proteinExistence type="inferred from homology"/>
<evidence type="ECO:0000256" key="11">
    <source>
        <dbReference type="SAM" id="MobiDB-lite"/>
    </source>
</evidence>
<feature type="compositionally biased region" description="Basic and acidic residues" evidence="11">
    <location>
        <begin position="613"/>
        <end position="627"/>
    </location>
</feature>
<dbReference type="InterPro" id="IPR038868">
    <property type="entry name" value="RAP80"/>
</dbReference>
<keyword evidence="7" id="KW-0234">DNA repair</keyword>
<evidence type="ECO:0000256" key="4">
    <source>
        <dbReference type="ARBA" id="ARBA00022737"/>
    </source>
</evidence>
<dbReference type="Gene3D" id="6.10.250.1800">
    <property type="match status" value="1"/>
</dbReference>
<feature type="compositionally biased region" description="Polar residues" evidence="11">
    <location>
        <begin position="239"/>
        <end position="249"/>
    </location>
</feature>
<dbReference type="Proteomes" id="UP001166093">
    <property type="component" value="Unassembled WGS sequence"/>
</dbReference>
<feature type="domain" description="RAP80 N-terminal" evidence="12">
    <location>
        <begin position="62"/>
        <end position="104"/>
    </location>
</feature>
<feature type="compositionally biased region" description="Basic and acidic residues" evidence="11">
    <location>
        <begin position="43"/>
        <end position="67"/>
    </location>
</feature>
<feature type="region of interest" description="Disordered" evidence="11">
    <location>
        <begin position="106"/>
        <end position="154"/>
    </location>
</feature>
<feature type="compositionally biased region" description="Basic and acidic residues" evidence="11">
    <location>
        <begin position="261"/>
        <end position="285"/>
    </location>
</feature>
<dbReference type="PROSITE" id="PS50330">
    <property type="entry name" value="UIM"/>
    <property type="match status" value="1"/>
</dbReference>
<protein>
    <recommendedName>
        <fullName evidence="3">BRCA1-A complex subunit RAP80</fullName>
    </recommendedName>
    <alternativeName>
        <fullName evidence="10">Receptor-associated protein 80</fullName>
    </alternativeName>
    <alternativeName>
        <fullName evidence="9">Ubiquitin interaction motif-containing protein 1</fullName>
    </alternativeName>
</protein>
<dbReference type="Pfam" id="PF18282">
    <property type="entry name" value="RAP80_UIM"/>
    <property type="match status" value="1"/>
</dbReference>
<keyword evidence="5" id="KW-0227">DNA damage</keyword>
<evidence type="ECO:0000256" key="3">
    <source>
        <dbReference type="ARBA" id="ARBA00021660"/>
    </source>
</evidence>
<keyword evidence="14" id="KW-1185">Reference proteome</keyword>
<evidence type="ECO:0000256" key="6">
    <source>
        <dbReference type="ARBA" id="ARBA00022853"/>
    </source>
</evidence>
<feature type="compositionally biased region" description="Polar residues" evidence="11">
    <location>
        <begin position="538"/>
        <end position="548"/>
    </location>
</feature>
<name>A0ABS2Y373_POLSP</name>
<reference evidence="13" key="1">
    <citation type="journal article" date="2021" name="Cell">
        <title>Tracing the genetic footprints of vertebrate landing in non-teleost ray-finned fishes.</title>
        <authorList>
            <person name="Bi X."/>
            <person name="Wang K."/>
            <person name="Yang L."/>
            <person name="Pan H."/>
            <person name="Jiang H."/>
            <person name="Wei Q."/>
            <person name="Fang M."/>
            <person name="Yu H."/>
            <person name="Zhu C."/>
            <person name="Cai Y."/>
            <person name="He Y."/>
            <person name="Gan X."/>
            <person name="Zeng H."/>
            <person name="Yu D."/>
            <person name="Zhu Y."/>
            <person name="Jiang H."/>
            <person name="Qiu Q."/>
            <person name="Yang H."/>
            <person name="Zhang Y.E."/>
            <person name="Wang W."/>
            <person name="Zhu M."/>
            <person name="He S."/>
            <person name="Zhang G."/>
        </authorList>
    </citation>
    <scope>NUCLEOTIDE SEQUENCE</scope>
    <source>
        <strain evidence="13">Pddl_001</strain>
    </source>
</reference>
<dbReference type="InterPro" id="IPR040714">
    <property type="entry name" value="RAP80_UIM"/>
</dbReference>
<dbReference type="PANTHER" id="PTHR15932:SF2">
    <property type="entry name" value="BRCA1-A COMPLEX SUBUNIT RAP80"/>
    <property type="match status" value="1"/>
</dbReference>
<feature type="region of interest" description="Disordered" evidence="11">
    <location>
        <begin position="354"/>
        <end position="443"/>
    </location>
</feature>
<evidence type="ECO:0000256" key="1">
    <source>
        <dbReference type="ARBA" id="ARBA00004123"/>
    </source>
</evidence>
<comment type="caution">
    <text evidence="13">The sequence shown here is derived from an EMBL/GenBank/DDBJ whole genome shotgun (WGS) entry which is preliminary data.</text>
</comment>
<feature type="non-terminal residue" evidence="13">
    <location>
        <position position="1"/>
    </location>
</feature>
<evidence type="ECO:0000259" key="12">
    <source>
        <dbReference type="Pfam" id="PF18282"/>
    </source>
</evidence>
<keyword evidence="8" id="KW-0539">Nucleus</keyword>
<accession>A0ABS2Y373</accession>
<evidence type="ECO:0000256" key="8">
    <source>
        <dbReference type="ARBA" id="ARBA00023242"/>
    </source>
</evidence>
<comment type="subcellular location">
    <subcellularLocation>
        <location evidence="1">Nucleus</location>
    </subcellularLocation>
</comment>
<keyword evidence="4" id="KW-0677">Repeat</keyword>
<feature type="region of interest" description="Disordered" evidence="11">
    <location>
        <begin position="198"/>
        <end position="285"/>
    </location>
</feature>
<keyword evidence="6" id="KW-0156">Chromatin regulator</keyword>
<feature type="compositionally biased region" description="Low complexity" evidence="11">
    <location>
        <begin position="582"/>
        <end position="596"/>
    </location>
</feature>
<feature type="region of interest" description="Disordered" evidence="11">
    <location>
        <begin position="520"/>
        <end position="658"/>
    </location>
</feature>
<feature type="compositionally biased region" description="Acidic residues" evidence="11">
    <location>
        <begin position="628"/>
        <end position="639"/>
    </location>
</feature>
<evidence type="ECO:0000256" key="10">
    <source>
        <dbReference type="ARBA" id="ARBA00031558"/>
    </source>
</evidence>
<feature type="compositionally biased region" description="Basic and acidic residues" evidence="11">
    <location>
        <begin position="549"/>
        <end position="573"/>
    </location>
</feature>
<evidence type="ECO:0000256" key="7">
    <source>
        <dbReference type="ARBA" id="ARBA00023204"/>
    </source>
</evidence>
<evidence type="ECO:0000256" key="2">
    <source>
        <dbReference type="ARBA" id="ARBA00006465"/>
    </source>
</evidence>